<dbReference type="SUPFAM" id="SSF55326">
    <property type="entry name" value="PurM N-terminal domain-like"/>
    <property type="match status" value="1"/>
</dbReference>
<organism evidence="4 6">
    <name type="scientific">Haladaptatus paucihalophilus DX253</name>
    <dbReference type="NCBI Taxonomy" id="797209"/>
    <lineage>
        <taxon>Archaea</taxon>
        <taxon>Methanobacteriati</taxon>
        <taxon>Methanobacteriota</taxon>
        <taxon>Stenosarchaea group</taxon>
        <taxon>Halobacteria</taxon>
        <taxon>Halobacteriales</taxon>
        <taxon>Haladaptataceae</taxon>
        <taxon>Haladaptatus</taxon>
    </lineage>
</organism>
<dbReference type="GO" id="GO:0051604">
    <property type="term" value="P:protein maturation"/>
    <property type="evidence" value="ECO:0007669"/>
    <property type="project" value="TreeGrafter"/>
</dbReference>
<reference evidence="7" key="2">
    <citation type="submission" date="2016-11" db="EMBL/GenBank/DDBJ databases">
        <authorList>
            <person name="Varghese N."/>
            <person name="Submissions S."/>
        </authorList>
    </citation>
    <scope>NUCLEOTIDE SEQUENCE [LARGE SCALE GENOMIC DNA]</scope>
    <source>
        <strain evidence="7">DX253</strain>
    </source>
</reference>
<evidence type="ECO:0000313" key="6">
    <source>
        <dbReference type="Proteomes" id="UP000003751"/>
    </source>
</evidence>
<evidence type="ECO:0000313" key="7">
    <source>
        <dbReference type="Proteomes" id="UP000184203"/>
    </source>
</evidence>
<dbReference type="InterPro" id="IPR036921">
    <property type="entry name" value="PurM-like_N_sf"/>
</dbReference>
<evidence type="ECO:0000313" key="4">
    <source>
        <dbReference type="EMBL" id="EFW90506.1"/>
    </source>
</evidence>
<dbReference type="InterPro" id="IPR016188">
    <property type="entry name" value="PurM-like_N"/>
</dbReference>
<dbReference type="PIRSF" id="PIRSF005644">
    <property type="entry name" value="Hdrgns_mtr_HypE"/>
    <property type="match status" value="1"/>
</dbReference>
<dbReference type="EMBL" id="FRAN01000003">
    <property type="protein sequence ID" value="SHK78171.1"/>
    <property type="molecule type" value="Genomic_DNA"/>
</dbReference>
<dbReference type="CDD" id="cd06061">
    <property type="entry name" value="PurM-like1"/>
    <property type="match status" value="1"/>
</dbReference>
<accession>E7QY40</accession>
<dbReference type="PATRIC" id="fig|797209.4.peg.3656"/>
<dbReference type="Pfam" id="PF02769">
    <property type="entry name" value="AIRS_C"/>
    <property type="match status" value="1"/>
</dbReference>
<dbReference type="OrthoDB" id="31494at2157"/>
<dbReference type="Gene3D" id="3.30.1330.10">
    <property type="entry name" value="PurM-like, N-terminal domain"/>
    <property type="match status" value="1"/>
</dbReference>
<dbReference type="SUPFAM" id="SSF56042">
    <property type="entry name" value="PurM C-terminal domain-like"/>
    <property type="match status" value="1"/>
</dbReference>
<evidence type="ECO:0000256" key="1">
    <source>
        <dbReference type="ARBA" id="ARBA00006243"/>
    </source>
</evidence>
<reference evidence="5" key="3">
    <citation type="submission" date="2016-11" db="EMBL/GenBank/DDBJ databases">
        <authorList>
            <person name="Jaros S."/>
            <person name="Januszkiewicz K."/>
            <person name="Wedrychowicz H."/>
        </authorList>
    </citation>
    <scope>NUCLEOTIDE SEQUENCE [LARGE SCALE GENOMIC DNA]</scope>
    <source>
        <strain evidence="5">DX253</strain>
    </source>
</reference>
<dbReference type="InterPro" id="IPR010918">
    <property type="entry name" value="PurM-like_C_dom"/>
</dbReference>
<dbReference type="InterPro" id="IPR011854">
    <property type="entry name" value="HypE"/>
</dbReference>
<feature type="domain" description="PurM-like N-terminal" evidence="2">
    <location>
        <begin position="36"/>
        <end position="138"/>
    </location>
</feature>
<comment type="similarity">
    <text evidence="1">Belongs to the HypE family.</text>
</comment>
<dbReference type="PANTHER" id="PTHR30303:SF4">
    <property type="entry name" value="HYDROGENASE EXPRESSION_FORMATION PROTEIN HYPE"/>
    <property type="match status" value="1"/>
</dbReference>
<dbReference type="EMBL" id="AEMG01000025">
    <property type="protein sequence ID" value="EFW90506.1"/>
    <property type="molecule type" value="Genomic_DNA"/>
</dbReference>
<proteinExistence type="inferred from homology"/>
<dbReference type="PANTHER" id="PTHR30303">
    <property type="entry name" value="HYDROGENASE ISOENZYMES FORMATION PROTEIN HYPE"/>
    <property type="match status" value="1"/>
</dbReference>
<gene>
    <name evidence="5" type="ORF">SAMN05444342_2161</name>
    <name evidence="4" type="ORF">ZOD2009_18649</name>
</gene>
<keyword evidence="7" id="KW-1185">Reference proteome</keyword>
<evidence type="ECO:0000259" key="3">
    <source>
        <dbReference type="Pfam" id="PF02769"/>
    </source>
</evidence>
<dbReference type="AlphaFoldDB" id="E7QY40"/>
<evidence type="ECO:0000313" key="5">
    <source>
        <dbReference type="EMBL" id="SHK78171.1"/>
    </source>
</evidence>
<protein>
    <submittedName>
        <fullName evidence="4">AIR synthase related protein domain protein</fullName>
    </submittedName>
    <submittedName>
        <fullName evidence="5">Hydrogenase maturation factor</fullName>
    </submittedName>
</protein>
<dbReference type="Proteomes" id="UP000003751">
    <property type="component" value="Unassembled WGS sequence"/>
</dbReference>
<dbReference type="InterPro" id="IPR036676">
    <property type="entry name" value="PurM-like_C_sf"/>
</dbReference>
<dbReference type="Proteomes" id="UP000184203">
    <property type="component" value="Unassembled WGS sequence"/>
</dbReference>
<sequence>MSDIGKIDRDFFDEHIYPYLGADRDDELLGPKHGVDFGVIELDTHVVALATDPLSLLPELGFERAAWFAFHVVMSDVAVSGLRPSHLAVDFNLPPEITDEEFATVWQTFDREARKLGVSVVTGHTARYSGCQYPWVGGATTLAVGEKENLVRPDGAQSGDKVLVTKGPGVETAGFLVTLFEDQIDLPEDDIENAKDRFYDMSPVEDALVAADAGPVTAMHDATECGIHGALVEMARSAGVRFDVSHDDVPVLPGVLEACEYFDVDPWESTTEGTLVLTVASEGAETVLAALSDAGIPAAEMGTVREGEGVYVDGDRIEHPDVDPSLQVFAELSAERE</sequence>
<dbReference type="RefSeq" id="WP_007982398.1">
    <property type="nucleotide sequence ID" value="NZ_AEMG01000025.1"/>
</dbReference>
<evidence type="ECO:0000259" key="2">
    <source>
        <dbReference type="Pfam" id="PF00586"/>
    </source>
</evidence>
<dbReference type="Gene3D" id="3.90.650.10">
    <property type="entry name" value="PurM-like C-terminal domain"/>
    <property type="match status" value="1"/>
</dbReference>
<dbReference type="Pfam" id="PF00586">
    <property type="entry name" value="AIRS"/>
    <property type="match status" value="1"/>
</dbReference>
<dbReference type="eggNOG" id="arCOG00636">
    <property type="taxonomic scope" value="Archaea"/>
</dbReference>
<name>E7QY40_HALPU</name>
<dbReference type="STRING" id="797209.GCA_000376445_02836"/>
<reference evidence="4 6" key="1">
    <citation type="journal article" date="2014" name="ISME J.">
        <title>Trehalose/2-sulfotrehalose biosynthesis and glycine-betaine uptake are widely spread mechanisms for osmoadaptation in the Halobacteriales.</title>
        <authorList>
            <person name="Youssef N.H."/>
            <person name="Savage-Ashlock K.N."/>
            <person name="McCully A.L."/>
            <person name="Luedtke B."/>
            <person name="Shaw E.I."/>
            <person name="Hoff W.D."/>
            <person name="Elshahed M.S."/>
        </authorList>
    </citation>
    <scope>NUCLEOTIDE SEQUENCE [LARGE SCALE GENOMIC DNA]</scope>
    <source>
        <strain evidence="4 6">DX253</strain>
    </source>
</reference>
<feature type="domain" description="PurM-like C-terminal" evidence="3">
    <location>
        <begin position="157"/>
        <end position="312"/>
    </location>
</feature>